<dbReference type="InterPro" id="IPR050358">
    <property type="entry name" value="RSE1/DDB1/CFT1"/>
</dbReference>
<feature type="region of interest" description="Disordered" evidence="7">
    <location>
        <begin position="838"/>
        <end position="885"/>
    </location>
</feature>
<comment type="similarity">
    <text evidence="6">Belongs to the RSE1 family.</text>
</comment>
<proteinExistence type="inferred from homology"/>
<keyword evidence="4" id="KW-0508">mRNA splicing</keyword>
<organism evidence="11 12">
    <name type="scientific">Lophiostoma macrostomum CBS 122681</name>
    <dbReference type="NCBI Taxonomy" id="1314788"/>
    <lineage>
        <taxon>Eukaryota</taxon>
        <taxon>Fungi</taxon>
        <taxon>Dikarya</taxon>
        <taxon>Ascomycota</taxon>
        <taxon>Pezizomycotina</taxon>
        <taxon>Dothideomycetes</taxon>
        <taxon>Pleosporomycetidae</taxon>
        <taxon>Pleosporales</taxon>
        <taxon>Lophiostomataceae</taxon>
        <taxon>Lophiostoma</taxon>
    </lineage>
</organism>
<dbReference type="Gene3D" id="2.130.10.10">
    <property type="entry name" value="YVTN repeat-like/Quinoprotein amine dehydrogenase"/>
    <property type="match status" value="3"/>
</dbReference>
<dbReference type="Gene3D" id="1.10.150.910">
    <property type="match status" value="1"/>
</dbReference>
<dbReference type="Pfam" id="PF03178">
    <property type="entry name" value="CPSF_A"/>
    <property type="match status" value="1"/>
</dbReference>
<dbReference type="GO" id="GO:0008380">
    <property type="term" value="P:RNA splicing"/>
    <property type="evidence" value="ECO:0007669"/>
    <property type="project" value="UniProtKB-KW"/>
</dbReference>
<protein>
    <recommendedName>
        <fullName evidence="13">Pre-mRNA-splicing factor rse1</fullName>
    </recommendedName>
</protein>
<evidence type="ECO:0000256" key="5">
    <source>
        <dbReference type="ARBA" id="ARBA00023242"/>
    </source>
</evidence>
<reference evidence="11" key="1">
    <citation type="journal article" date="2020" name="Stud. Mycol.">
        <title>101 Dothideomycetes genomes: a test case for predicting lifestyles and emergence of pathogens.</title>
        <authorList>
            <person name="Haridas S."/>
            <person name="Albert R."/>
            <person name="Binder M."/>
            <person name="Bloem J."/>
            <person name="Labutti K."/>
            <person name="Salamov A."/>
            <person name="Andreopoulos B."/>
            <person name="Baker S."/>
            <person name="Barry K."/>
            <person name="Bills G."/>
            <person name="Bluhm B."/>
            <person name="Cannon C."/>
            <person name="Castanera R."/>
            <person name="Culley D."/>
            <person name="Daum C."/>
            <person name="Ezra D."/>
            <person name="Gonzalez J."/>
            <person name="Henrissat B."/>
            <person name="Kuo A."/>
            <person name="Liang C."/>
            <person name="Lipzen A."/>
            <person name="Lutzoni F."/>
            <person name="Magnuson J."/>
            <person name="Mondo S."/>
            <person name="Nolan M."/>
            <person name="Ohm R."/>
            <person name="Pangilinan J."/>
            <person name="Park H.-J."/>
            <person name="Ramirez L."/>
            <person name="Alfaro M."/>
            <person name="Sun H."/>
            <person name="Tritt A."/>
            <person name="Yoshinaga Y."/>
            <person name="Zwiers L.-H."/>
            <person name="Turgeon B."/>
            <person name="Goodwin S."/>
            <person name="Spatafora J."/>
            <person name="Crous P."/>
            <person name="Grigoriev I."/>
        </authorList>
    </citation>
    <scope>NUCLEOTIDE SEQUENCE</scope>
    <source>
        <strain evidence="11">CBS 122681</strain>
    </source>
</reference>
<evidence type="ECO:0008006" key="13">
    <source>
        <dbReference type="Google" id="ProtNLM"/>
    </source>
</evidence>
<keyword evidence="2" id="KW-0507">mRNA processing</keyword>
<dbReference type="GO" id="GO:0006397">
    <property type="term" value="P:mRNA processing"/>
    <property type="evidence" value="ECO:0007669"/>
    <property type="project" value="UniProtKB-KW"/>
</dbReference>
<evidence type="ECO:0000259" key="9">
    <source>
        <dbReference type="Pfam" id="PF10433"/>
    </source>
</evidence>
<dbReference type="PANTHER" id="PTHR10644">
    <property type="entry name" value="DNA REPAIR/RNA PROCESSING CPSF FAMILY"/>
    <property type="match status" value="1"/>
</dbReference>
<dbReference type="EMBL" id="MU004302">
    <property type="protein sequence ID" value="KAF2660118.1"/>
    <property type="molecule type" value="Genomic_DNA"/>
</dbReference>
<evidence type="ECO:0000256" key="2">
    <source>
        <dbReference type="ARBA" id="ARBA00022664"/>
    </source>
</evidence>
<evidence type="ECO:0000259" key="8">
    <source>
        <dbReference type="Pfam" id="PF03178"/>
    </source>
</evidence>
<feature type="compositionally biased region" description="Basic and acidic residues" evidence="7">
    <location>
        <begin position="840"/>
        <end position="850"/>
    </location>
</feature>
<keyword evidence="5" id="KW-0539">Nucleus</keyword>
<dbReference type="InterPro" id="IPR058543">
    <property type="entry name" value="Beta-prop_RSE1/DDB1/CPSF1_2nd"/>
</dbReference>
<evidence type="ECO:0000313" key="12">
    <source>
        <dbReference type="Proteomes" id="UP000799324"/>
    </source>
</evidence>
<evidence type="ECO:0000313" key="11">
    <source>
        <dbReference type="EMBL" id="KAF2660118.1"/>
    </source>
</evidence>
<dbReference type="InterPro" id="IPR015943">
    <property type="entry name" value="WD40/YVTN_repeat-like_dom_sf"/>
</dbReference>
<dbReference type="FunFam" id="2.130.10.10:FF:001143">
    <property type="entry name" value="Pre-mRNA-splicing factor rse-1, putative"/>
    <property type="match status" value="1"/>
</dbReference>
<feature type="domain" description="RSE1/DDB1/CPSF1 first beta-propeller" evidence="9">
    <location>
        <begin position="21"/>
        <end position="414"/>
    </location>
</feature>
<dbReference type="InterPro" id="IPR036322">
    <property type="entry name" value="WD40_repeat_dom_sf"/>
</dbReference>
<evidence type="ECO:0000259" key="10">
    <source>
        <dbReference type="Pfam" id="PF23726"/>
    </source>
</evidence>
<dbReference type="Pfam" id="PF23726">
    <property type="entry name" value="Beta-prop_RSE1_2nd"/>
    <property type="match status" value="1"/>
</dbReference>
<evidence type="ECO:0000256" key="4">
    <source>
        <dbReference type="ARBA" id="ARBA00023187"/>
    </source>
</evidence>
<evidence type="ECO:0000256" key="6">
    <source>
        <dbReference type="ARBA" id="ARBA00038266"/>
    </source>
</evidence>
<evidence type="ECO:0000256" key="7">
    <source>
        <dbReference type="SAM" id="MobiDB-lite"/>
    </source>
</evidence>
<dbReference type="AlphaFoldDB" id="A0A6A6TMH5"/>
<dbReference type="GO" id="GO:0005681">
    <property type="term" value="C:spliceosomal complex"/>
    <property type="evidence" value="ECO:0007669"/>
    <property type="project" value="UniProtKB-KW"/>
</dbReference>
<accession>A0A6A6TMH5</accession>
<dbReference type="Proteomes" id="UP000799324">
    <property type="component" value="Unassembled WGS sequence"/>
</dbReference>
<keyword evidence="3" id="KW-0747">Spliceosome</keyword>
<dbReference type="Pfam" id="PF10433">
    <property type="entry name" value="Beta-prop_RSE1_1st"/>
    <property type="match status" value="1"/>
</dbReference>
<evidence type="ECO:0000256" key="1">
    <source>
        <dbReference type="ARBA" id="ARBA00004123"/>
    </source>
</evidence>
<dbReference type="OrthoDB" id="436637at2759"/>
<dbReference type="SUPFAM" id="SSF50978">
    <property type="entry name" value="WD40 repeat-like"/>
    <property type="match status" value="1"/>
</dbReference>
<feature type="domain" description="RSE1/DDB1/CPSF1 C-terminal" evidence="8">
    <location>
        <begin position="898"/>
        <end position="1223"/>
    </location>
</feature>
<dbReference type="InterPro" id="IPR004871">
    <property type="entry name" value="RSE1/DDB1/CPSF1_C"/>
</dbReference>
<evidence type="ECO:0000256" key="3">
    <source>
        <dbReference type="ARBA" id="ARBA00022728"/>
    </source>
</evidence>
<keyword evidence="12" id="KW-1185">Reference proteome</keyword>
<gene>
    <name evidence="11" type="ORF">K491DRAFT_775105</name>
</gene>
<comment type="subcellular location">
    <subcellularLocation>
        <location evidence="1">Nucleus</location>
    </subcellularLocation>
</comment>
<name>A0A6A6TMH5_9PLEO</name>
<dbReference type="InterPro" id="IPR018846">
    <property type="entry name" value="Beta-prop_RSE1/DDB1/CPSF1_1st"/>
</dbReference>
<feature type="domain" description="RSE1/DDB1/CPSF1 second beta-propeller" evidence="10">
    <location>
        <begin position="463"/>
        <end position="789"/>
    </location>
</feature>
<dbReference type="GO" id="GO:0003676">
    <property type="term" value="F:nucleic acid binding"/>
    <property type="evidence" value="ECO:0007669"/>
    <property type="project" value="InterPro"/>
</dbReference>
<sequence length="1260" mass="139403">MTSFSTLALYSLTIQPPTATQEAIVGDFIGGNKQQILCANGSRLSIFEASRRQNGFREIFSQDVFGIIRHIAKFRLAGGEKDLIAISTDSGRLVTYEYLYEENTLKTVHFETFGKSGVRRVIPGEHLAVDPKGRAIMVASLEKNKLVYILTRSGQTDITISSPLEAHRPQTLVFHLIGLDVGYDNPVFAALELDFSQSETDPTGEAYNYLDKELVYYELDLGLNHIVRKWQEPVDRSSNILFRVPGGPNAPSGVLCCGEDNISYRRIYNSVASVQRLAIPRREGATENPNRKRIIVAGTLYTLKGGDFFYLLQTDDGDVFKVTFQAPNGVVQRIKIKYFDTIPVASSICILKAGFVFCACESGDRILYELESLGEEADDAEFDSSQFPVRADEEYAIPFFQPRPLRNLTPIQTVASMNPIMSTEVANLTEEDAPQVYSICGAGARSTFRTTRNALEVNDLIESGLPQDATGVWTTKLNVEEEHDHLIILCLLSRTLILKIGDDVEQASETGFLVETTTLGVQQFGEDCIIQIHPKGIRHIRNLQFLDEDDPNIGQNEGLTDWQTPAHRTIVAYAANNRQVAIALSSGEIYYFECDEDGSLAKAEDELALESNITCLTMPDVPEGELRAYWLAVGCSDQSIRVYNVSPDTDGNILGTTSLQQVSAVPSSLAICYMADNSPRGESQYIHIGLRSGVYIRSELEEHTGAIGESRRRFLGPAPVRFSRVTAADTTAILAITSRPWLVYSDPRTLKFSTTPLDYATFDSAWSFDGSQFNGIICVSADKLRIFQVNDLGSTTAQHAIPLQHTPRKMVGYHELGVYYVIESDNNTMDLGTQKTLQIKAEDDNDVKMEESDDEAENHQEKADQDADMNGSATNGDSNGDGLAAADFGHPKAAGMWASCIQVVDPVTQKEVVHTVNLSDNKAAVSAALVSFESRDGELFLAVGVTKGQAFVPKFSFKSAAIQLYKVSRDGRTLDFYHETVVADPPLALLGFKGKLLAGIGRNLCLFDCGKKSLLRKAQTPNCAPTRITDLKTQGSRIIVADQSQSITYVVHKDLIHPNRLIPFVDDTVPRWTTSMDMVDYDTTVGGDKFGNLWMVRCPQKISESADESADGQHLLQDKSYLGGAPNRLDTIMHYFADDIPVSIQKTSLIAGGDKVIFWAGLQGTLGAMIPFQSRREFKLFQQLELILRNDEKPISGRDHLAFRSYYTPIKGVVDGDLVERFLVLSRNEREAIVGQLEGGNWTSDAVEQMIWTMRALYAF</sequence>